<organism evidence="2 3">
    <name type="scientific">Parathielavia appendiculata</name>
    <dbReference type="NCBI Taxonomy" id="2587402"/>
    <lineage>
        <taxon>Eukaryota</taxon>
        <taxon>Fungi</taxon>
        <taxon>Dikarya</taxon>
        <taxon>Ascomycota</taxon>
        <taxon>Pezizomycotina</taxon>
        <taxon>Sordariomycetes</taxon>
        <taxon>Sordariomycetidae</taxon>
        <taxon>Sordariales</taxon>
        <taxon>Chaetomiaceae</taxon>
        <taxon>Parathielavia</taxon>
    </lineage>
</organism>
<evidence type="ECO:0000313" key="3">
    <source>
        <dbReference type="Proteomes" id="UP001302602"/>
    </source>
</evidence>
<proteinExistence type="predicted"/>
<accession>A0AAN6YZ67</accession>
<dbReference type="AlphaFoldDB" id="A0AAN6YZ67"/>
<sequence length="214" mass="24342">MYFDGLRVPLDGEFGISKGNLFSWVPARDLRPFDSDDRPRMPDRPWLRSRPGFLSEDEEHGGSGELREPRYASDQYVQYNHRAQDTHGPTPLAASNPRAQLVDLSAMPESNNTSNPEGLDPEDPGVCYSVDHETGNCIESTHDGHAHETYQLDGIGETPTGLRRQSQPRPFKLHQAEIQNFMLISEPPDHHRQYLSSRQHPCFLQLTHGSPYRR</sequence>
<evidence type="ECO:0000313" key="2">
    <source>
        <dbReference type="EMBL" id="KAK4118104.1"/>
    </source>
</evidence>
<gene>
    <name evidence="2" type="ORF">N657DRAFT_638273</name>
</gene>
<feature type="compositionally biased region" description="Basic and acidic residues" evidence="1">
    <location>
        <begin position="32"/>
        <end position="46"/>
    </location>
</feature>
<feature type="region of interest" description="Disordered" evidence="1">
    <location>
        <begin position="32"/>
        <end position="73"/>
    </location>
</feature>
<keyword evidence="3" id="KW-1185">Reference proteome</keyword>
<dbReference type="RefSeq" id="XP_062641877.1">
    <property type="nucleotide sequence ID" value="XM_062791576.1"/>
</dbReference>
<dbReference type="Proteomes" id="UP001302602">
    <property type="component" value="Unassembled WGS sequence"/>
</dbReference>
<protein>
    <submittedName>
        <fullName evidence="2">Uncharacterized protein</fullName>
    </submittedName>
</protein>
<reference evidence="2" key="2">
    <citation type="submission" date="2023-05" db="EMBL/GenBank/DDBJ databases">
        <authorList>
            <consortium name="Lawrence Berkeley National Laboratory"/>
            <person name="Steindorff A."/>
            <person name="Hensen N."/>
            <person name="Bonometti L."/>
            <person name="Westerberg I."/>
            <person name="Brannstrom I.O."/>
            <person name="Guillou S."/>
            <person name="Cros-Aarteil S."/>
            <person name="Calhoun S."/>
            <person name="Haridas S."/>
            <person name="Kuo A."/>
            <person name="Mondo S."/>
            <person name="Pangilinan J."/>
            <person name="Riley R."/>
            <person name="Labutti K."/>
            <person name="Andreopoulos B."/>
            <person name="Lipzen A."/>
            <person name="Chen C."/>
            <person name="Yanf M."/>
            <person name="Daum C."/>
            <person name="Ng V."/>
            <person name="Clum A."/>
            <person name="Ohm R."/>
            <person name="Martin F."/>
            <person name="Silar P."/>
            <person name="Natvig D."/>
            <person name="Lalanne C."/>
            <person name="Gautier V."/>
            <person name="Ament-Velasquez S.L."/>
            <person name="Kruys A."/>
            <person name="Hutchinson M.I."/>
            <person name="Powell A.J."/>
            <person name="Barry K."/>
            <person name="Miller A.N."/>
            <person name="Grigoriev I.V."/>
            <person name="Debuchy R."/>
            <person name="Gladieux P."/>
            <person name="Thoren M.H."/>
            <person name="Johannesson H."/>
        </authorList>
    </citation>
    <scope>NUCLEOTIDE SEQUENCE</scope>
    <source>
        <strain evidence="2">CBS 731.68</strain>
    </source>
</reference>
<dbReference type="GeneID" id="87828345"/>
<feature type="compositionally biased region" description="Basic and acidic residues" evidence="1">
    <location>
        <begin position="60"/>
        <end position="71"/>
    </location>
</feature>
<evidence type="ECO:0000256" key="1">
    <source>
        <dbReference type="SAM" id="MobiDB-lite"/>
    </source>
</evidence>
<reference evidence="2" key="1">
    <citation type="journal article" date="2023" name="Mol. Phylogenet. Evol.">
        <title>Genome-scale phylogeny and comparative genomics of the fungal order Sordariales.</title>
        <authorList>
            <person name="Hensen N."/>
            <person name="Bonometti L."/>
            <person name="Westerberg I."/>
            <person name="Brannstrom I.O."/>
            <person name="Guillou S."/>
            <person name="Cros-Aarteil S."/>
            <person name="Calhoun S."/>
            <person name="Haridas S."/>
            <person name="Kuo A."/>
            <person name="Mondo S."/>
            <person name="Pangilinan J."/>
            <person name="Riley R."/>
            <person name="LaButti K."/>
            <person name="Andreopoulos B."/>
            <person name="Lipzen A."/>
            <person name="Chen C."/>
            <person name="Yan M."/>
            <person name="Daum C."/>
            <person name="Ng V."/>
            <person name="Clum A."/>
            <person name="Steindorff A."/>
            <person name="Ohm R.A."/>
            <person name="Martin F."/>
            <person name="Silar P."/>
            <person name="Natvig D.O."/>
            <person name="Lalanne C."/>
            <person name="Gautier V."/>
            <person name="Ament-Velasquez S.L."/>
            <person name="Kruys A."/>
            <person name="Hutchinson M.I."/>
            <person name="Powell A.J."/>
            <person name="Barry K."/>
            <person name="Miller A.N."/>
            <person name="Grigoriev I.V."/>
            <person name="Debuchy R."/>
            <person name="Gladieux P."/>
            <person name="Hiltunen Thoren M."/>
            <person name="Johannesson H."/>
        </authorList>
    </citation>
    <scope>NUCLEOTIDE SEQUENCE</scope>
    <source>
        <strain evidence="2">CBS 731.68</strain>
    </source>
</reference>
<comment type="caution">
    <text evidence="2">The sequence shown here is derived from an EMBL/GenBank/DDBJ whole genome shotgun (WGS) entry which is preliminary data.</text>
</comment>
<dbReference type="EMBL" id="MU853284">
    <property type="protein sequence ID" value="KAK4118104.1"/>
    <property type="molecule type" value="Genomic_DNA"/>
</dbReference>
<name>A0AAN6YZ67_9PEZI</name>